<evidence type="ECO:0000313" key="3">
    <source>
        <dbReference type="EMBL" id="KAG6378330.1"/>
    </source>
</evidence>
<dbReference type="EMBL" id="JAGFBS010000007">
    <property type="protein sequence ID" value="KAG6378330.1"/>
    <property type="molecule type" value="Genomic_DNA"/>
</dbReference>
<evidence type="ECO:0000313" key="4">
    <source>
        <dbReference type="Proteomes" id="UP000683000"/>
    </source>
</evidence>
<dbReference type="PANTHER" id="PTHR22893:SF91">
    <property type="entry name" value="NADPH DEHYDROGENASE 2-RELATED"/>
    <property type="match status" value="1"/>
</dbReference>
<comment type="caution">
    <text evidence="3">The sequence shown here is derived from an EMBL/GenBank/DDBJ whole genome shotgun (WGS) entry which is preliminary data.</text>
</comment>
<evidence type="ECO:0000259" key="2">
    <source>
        <dbReference type="Pfam" id="PF00724"/>
    </source>
</evidence>
<dbReference type="CDD" id="cd02933">
    <property type="entry name" value="OYE_like_FMN"/>
    <property type="match status" value="1"/>
</dbReference>
<dbReference type="GO" id="GO:0016491">
    <property type="term" value="F:oxidoreductase activity"/>
    <property type="evidence" value="ECO:0007669"/>
    <property type="project" value="InterPro"/>
</dbReference>
<protein>
    <recommendedName>
        <fullName evidence="2">NADH:flavin oxidoreductase/NADH oxidase N-terminal domain-containing protein</fullName>
    </recommendedName>
</protein>
<dbReference type="Pfam" id="PF00724">
    <property type="entry name" value="Oxidored_FMN"/>
    <property type="match status" value="1"/>
</dbReference>
<dbReference type="InterPro" id="IPR001155">
    <property type="entry name" value="OxRdtase_FMN_N"/>
</dbReference>
<dbReference type="Gene3D" id="3.20.20.70">
    <property type="entry name" value="Aldolase class I"/>
    <property type="match status" value="1"/>
</dbReference>
<evidence type="ECO:0000256" key="1">
    <source>
        <dbReference type="SAM" id="MobiDB-lite"/>
    </source>
</evidence>
<sequence>MTSIQQTPALFKPIKVGRLSLQHRVVLAPLTRFRAYASHVPGPHHASYYSQRGSAPGTLLITEATSISHDAGGYAHVPGIYTDEHIKGWKKVTNAVHAKGSYIFLQLWALGRAADIDFLEQQDPPSPYVSASSVPLTGKSKPPRPLTESEIQDYIAAYAKAASNAVHGAGFDGVEIHGANGYLPDQFLQSLSNIRTDRWGGDEEGRTRFSREVVDAIVDAVGEDRVGIRISPWNTIQDMGMPDPRPTFGYLATALRDRHPKLAYLHVVEPVSGGADAHPDAAANNDFLRDIWNGGAGGEERVFISAGGHTRQTALRTAEDKEGLIAFGRLYISNPDLPVRLQEDIPLTPPDRSKFYLVGNLTPSGYSDWSFADGNVRETDGKL</sequence>
<keyword evidence="4" id="KW-1185">Reference proteome</keyword>
<dbReference type="InterPro" id="IPR045247">
    <property type="entry name" value="Oye-like"/>
</dbReference>
<dbReference type="Proteomes" id="UP000683000">
    <property type="component" value="Unassembled WGS sequence"/>
</dbReference>
<dbReference type="InterPro" id="IPR013785">
    <property type="entry name" value="Aldolase_TIM"/>
</dbReference>
<feature type="region of interest" description="Disordered" evidence="1">
    <location>
        <begin position="127"/>
        <end position="146"/>
    </location>
</feature>
<organism evidence="3 4">
    <name type="scientific">Boletus reticuloceps</name>
    <dbReference type="NCBI Taxonomy" id="495285"/>
    <lineage>
        <taxon>Eukaryota</taxon>
        <taxon>Fungi</taxon>
        <taxon>Dikarya</taxon>
        <taxon>Basidiomycota</taxon>
        <taxon>Agaricomycotina</taxon>
        <taxon>Agaricomycetes</taxon>
        <taxon>Agaricomycetidae</taxon>
        <taxon>Boletales</taxon>
        <taxon>Boletineae</taxon>
        <taxon>Boletaceae</taxon>
        <taxon>Boletoideae</taxon>
        <taxon>Boletus</taxon>
    </lineage>
</organism>
<feature type="domain" description="NADH:flavin oxidoreductase/NADH oxidase N-terminal" evidence="2">
    <location>
        <begin position="10"/>
        <end position="347"/>
    </location>
</feature>
<dbReference type="AlphaFoldDB" id="A0A8I2YUF0"/>
<dbReference type="OrthoDB" id="276546at2759"/>
<reference evidence="3" key="1">
    <citation type="submission" date="2021-03" db="EMBL/GenBank/DDBJ databases">
        <title>Evolutionary innovations through gain and loss of genes in the ectomycorrhizal Boletales.</title>
        <authorList>
            <person name="Wu G."/>
            <person name="Miyauchi S."/>
            <person name="Morin E."/>
            <person name="Yang Z.-L."/>
            <person name="Xu J."/>
            <person name="Martin F.M."/>
        </authorList>
    </citation>
    <scope>NUCLEOTIDE SEQUENCE</scope>
    <source>
        <strain evidence="3">BR01</strain>
    </source>
</reference>
<dbReference type="SUPFAM" id="SSF51395">
    <property type="entry name" value="FMN-linked oxidoreductases"/>
    <property type="match status" value="1"/>
</dbReference>
<proteinExistence type="predicted"/>
<dbReference type="GO" id="GO:0010181">
    <property type="term" value="F:FMN binding"/>
    <property type="evidence" value="ECO:0007669"/>
    <property type="project" value="InterPro"/>
</dbReference>
<gene>
    <name evidence="3" type="ORF">JVT61DRAFT_14053</name>
</gene>
<name>A0A8I2YUF0_9AGAM</name>
<dbReference type="PANTHER" id="PTHR22893">
    <property type="entry name" value="NADH OXIDOREDUCTASE-RELATED"/>
    <property type="match status" value="1"/>
</dbReference>
<accession>A0A8I2YUF0</accession>